<reference evidence="1 2" key="1">
    <citation type="journal article" date="2017" name="Nat. Commun.">
        <title>Genome assembly with in vitro proximity ligation data and whole-genome triplication in lettuce.</title>
        <authorList>
            <person name="Reyes-Chin-Wo S."/>
            <person name="Wang Z."/>
            <person name="Yang X."/>
            <person name="Kozik A."/>
            <person name="Arikit S."/>
            <person name="Song C."/>
            <person name="Xia L."/>
            <person name="Froenicke L."/>
            <person name="Lavelle D.O."/>
            <person name="Truco M.J."/>
            <person name="Xia R."/>
            <person name="Zhu S."/>
            <person name="Xu C."/>
            <person name="Xu H."/>
            <person name="Xu X."/>
            <person name="Cox K."/>
            <person name="Korf I."/>
            <person name="Meyers B.C."/>
            <person name="Michelmore R.W."/>
        </authorList>
    </citation>
    <scope>NUCLEOTIDE SEQUENCE [LARGE SCALE GENOMIC DNA]</scope>
    <source>
        <strain evidence="2">cv. Salinas</strain>
        <tissue evidence="1">Seedlings</tissue>
    </source>
</reference>
<comment type="caution">
    <text evidence="1">The sequence shown here is derived from an EMBL/GenBank/DDBJ whole genome shotgun (WGS) entry which is preliminary data.</text>
</comment>
<dbReference type="EMBL" id="NBSK02000007">
    <property type="protein sequence ID" value="KAJ0195563.1"/>
    <property type="molecule type" value="Genomic_DNA"/>
</dbReference>
<keyword evidence="2" id="KW-1185">Reference proteome</keyword>
<protein>
    <submittedName>
        <fullName evidence="1">Uncharacterized protein</fullName>
    </submittedName>
</protein>
<dbReference type="AlphaFoldDB" id="A0A9R1UZF8"/>
<evidence type="ECO:0000313" key="2">
    <source>
        <dbReference type="Proteomes" id="UP000235145"/>
    </source>
</evidence>
<name>A0A9R1UZF8_LACSA</name>
<sequence length="214" mass="25098">MSHQKEVKAKLKVETSPFHEYISMRKDDVVDLIDNIKTKVRNWFFSSSLHNTFQDNVLCDEQYDKNWYIDSECSCHMTGRDFRVLENVGVCEFKGYGKFTNGKFKVKRVAYVKGLKHNFISVSQLVVGTWNQVLFDEERSIISNKETKEIFLKSKRKGGMFILDIQPIVGIPSLCLLSKPSSNLSWLWHKILFRLNFKNLNKLVLNDLLRVFMF</sequence>
<accession>A0A9R1UZF8</accession>
<gene>
    <name evidence="1" type="ORF">LSAT_V11C700379260</name>
</gene>
<dbReference type="Proteomes" id="UP000235145">
    <property type="component" value="Unassembled WGS sequence"/>
</dbReference>
<organism evidence="1 2">
    <name type="scientific">Lactuca sativa</name>
    <name type="common">Garden lettuce</name>
    <dbReference type="NCBI Taxonomy" id="4236"/>
    <lineage>
        <taxon>Eukaryota</taxon>
        <taxon>Viridiplantae</taxon>
        <taxon>Streptophyta</taxon>
        <taxon>Embryophyta</taxon>
        <taxon>Tracheophyta</taxon>
        <taxon>Spermatophyta</taxon>
        <taxon>Magnoliopsida</taxon>
        <taxon>eudicotyledons</taxon>
        <taxon>Gunneridae</taxon>
        <taxon>Pentapetalae</taxon>
        <taxon>asterids</taxon>
        <taxon>campanulids</taxon>
        <taxon>Asterales</taxon>
        <taxon>Asteraceae</taxon>
        <taxon>Cichorioideae</taxon>
        <taxon>Cichorieae</taxon>
        <taxon>Lactucinae</taxon>
        <taxon>Lactuca</taxon>
    </lineage>
</organism>
<evidence type="ECO:0000313" key="1">
    <source>
        <dbReference type="EMBL" id="KAJ0195563.1"/>
    </source>
</evidence>
<proteinExistence type="predicted"/>